<organism evidence="1">
    <name type="scientific">Ixodes ricinus</name>
    <name type="common">Common tick</name>
    <name type="synonym">Acarus ricinus</name>
    <dbReference type="NCBI Taxonomy" id="34613"/>
    <lineage>
        <taxon>Eukaryota</taxon>
        <taxon>Metazoa</taxon>
        <taxon>Ecdysozoa</taxon>
        <taxon>Arthropoda</taxon>
        <taxon>Chelicerata</taxon>
        <taxon>Arachnida</taxon>
        <taxon>Acari</taxon>
        <taxon>Parasitiformes</taxon>
        <taxon>Ixodida</taxon>
        <taxon>Ixodoidea</taxon>
        <taxon>Ixodidae</taxon>
        <taxon>Ixodinae</taxon>
        <taxon>Ixodes</taxon>
    </lineage>
</organism>
<sequence>MLSMMVMSFFSLPIDSCSLPLVMKSLLKPGIMPMIWLKGPIFMMFWNCSYMSRSVNSPCFSFSISSSLSSSFSSFTLSMRPSMSPMPSSLLMKGFTLKGSKSSMCSPVPMKMIGLCVAATALRAPPPLA</sequence>
<reference evidence="1" key="1">
    <citation type="journal article" date="2018" name="PLoS Negl. Trop. Dis.">
        <title>Sialome diversity of ticks revealed by RNAseq of single tick salivary glands.</title>
        <authorList>
            <person name="Perner J."/>
            <person name="Kropackova S."/>
            <person name="Kopacek P."/>
            <person name="Ribeiro J.M."/>
        </authorList>
    </citation>
    <scope>NUCLEOTIDE SEQUENCE</scope>
    <source>
        <strain evidence="1">Siblings of single egg batch collected in Ceske Budejovice</strain>
        <tissue evidence="1">Salivary glands</tissue>
    </source>
</reference>
<dbReference type="AlphaFoldDB" id="A0A147BFC8"/>
<name>A0A147BFC8_IXORI</name>
<evidence type="ECO:0000313" key="1">
    <source>
        <dbReference type="EMBL" id="JAR89444.1"/>
    </source>
</evidence>
<proteinExistence type="predicted"/>
<dbReference type="EMBL" id="GEGO01005960">
    <property type="protein sequence ID" value="JAR89444.1"/>
    <property type="molecule type" value="Transcribed_RNA"/>
</dbReference>
<protein>
    <submittedName>
        <fullName evidence="1">Putative secreted protein</fullName>
    </submittedName>
</protein>
<accession>A0A147BFC8</accession>